<reference evidence="4 5" key="1">
    <citation type="submission" date="2010-11" db="EMBL/GenBank/DDBJ databases">
        <title>Complete sequence of Halanaerobium sp. sapolanicus.</title>
        <authorList>
            <consortium name="US DOE Joint Genome Institute"/>
            <person name="Lucas S."/>
            <person name="Copeland A."/>
            <person name="Lapidus A."/>
            <person name="Cheng J.-F."/>
            <person name="Bruce D."/>
            <person name="Goodwin L."/>
            <person name="Pitluck S."/>
            <person name="Davenport K."/>
            <person name="Detter J.C."/>
            <person name="Han C."/>
            <person name="Tapia R."/>
            <person name="Land M."/>
            <person name="Hauser L."/>
            <person name="Jeffries C."/>
            <person name="Kyrpides N."/>
            <person name="Ivanova N."/>
            <person name="Mikhailova N."/>
            <person name="Begemann M.B."/>
            <person name="Mormile M.R."/>
            <person name="Wall J.D."/>
            <person name="Elias D.A."/>
            <person name="Woyke T."/>
        </authorList>
    </citation>
    <scope>NUCLEOTIDE SEQUENCE [LARGE SCALE GENOMIC DNA]</scope>
    <source>
        <strain evidence="5">sapolanicus</strain>
    </source>
</reference>
<feature type="domain" description="SAF" evidence="3">
    <location>
        <begin position="12"/>
        <end position="83"/>
    </location>
</feature>
<evidence type="ECO:0000313" key="4">
    <source>
        <dbReference type="EMBL" id="ADQ14359.1"/>
    </source>
</evidence>
<name>E4RPZ2_HALHG</name>
<proteinExistence type="inferred from homology"/>
<dbReference type="InterPro" id="IPR007392">
    <property type="entry name" value="GD_AH_second"/>
</dbReference>
<dbReference type="EMBL" id="CP002304">
    <property type="protein sequence ID" value="ADQ14359.1"/>
    <property type="molecule type" value="Genomic_DNA"/>
</dbReference>
<protein>
    <submittedName>
        <fullName evidence="4">Altronate dehydratase</fullName>
        <ecNumber evidence="4">4.2.1.7</ecNumber>
    </submittedName>
</protein>
<dbReference type="InterPro" id="IPR013974">
    <property type="entry name" value="SAF"/>
</dbReference>
<organism evidence="4 5">
    <name type="scientific">Halanaerobium hydrogeniformans</name>
    <name type="common">Halanaerobium sp. (strain sapolanicus)</name>
    <dbReference type="NCBI Taxonomy" id="656519"/>
    <lineage>
        <taxon>Bacteria</taxon>
        <taxon>Bacillati</taxon>
        <taxon>Bacillota</taxon>
        <taxon>Clostridia</taxon>
        <taxon>Halanaerobiales</taxon>
        <taxon>Halanaerobiaceae</taxon>
        <taxon>Halanaerobium</taxon>
    </lineage>
</organism>
<comment type="similarity">
    <text evidence="1">Belongs to the UxaA family.</text>
</comment>
<dbReference type="PANTHER" id="PTHR30536">
    <property type="entry name" value="ALTRONATE/GALACTARATE DEHYDRATASE"/>
    <property type="match status" value="1"/>
</dbReference>
<dbReference type="CDD" id="cd11613">
    <property type="entry name" value="SAF_AH_GD"/>
    <property type="match status" value="1"/>
</dbReference>
<dbReference type="KEGG" id="has:Halsa_0913"/>
<evidence type="ECO:0000259" key="3">
    <source>
        <dbReference type="SMART" id="SM00858"/>
    </source>
</evidence>
<dbReference type="RefSeq" id="WP_013405449.1">
    <property type="nucleotide sequence ID" value="NC_014654.1"/>
</dbReference>
<dbReference type="GO" id="GO:0019698">
    <property type="term" value="P:D-galacturonate catabolic process"/>
    <property type="evidence" value="ECO:0007669"/>
    <property type="project" value="TreeGrafter"/>
</dbReference>
<dbReference type="InterPro" id="IPR044144">
    <property type="entry name" value="SAF_UxaA/GarD"/>
</dbReference>
<dbReference type="HOGENOM" id="CLU_029189_0_0_9"/>
<reference evidence="4 5" key="2">
    <citation type="journal article" date="2011" name="J. Bacteriol.">
        <title>Complete Genome Sequence of the Haloalkaliphilic, Hydrogen Producing Halanaerobium hydrogenoformans.</title>
        <authorList>
            <person name="Brown S.D."/>
            <person name="Begemann M.B."/>
            <person name="Mormile M.R."/>
            <person name="Wall J.D."/>
            <person name="Han C.S."/>
            <person name="Goodwin L.A."/>
            <person name="Pitluck S."/>
            <person name="Land M.L."/>
            <person name="Hauser L.J."/>
            <person name="Elias D.A."/>
        </authorList>
    </citation>
    <scope>NUCLEOTIDE SEQUENCE [LARGE SCALE GENOMIC DNA]</scope>
    <source>
        <strain evidence="5">sapolanicus</strain>
    </source>
</reference>
<dbReference type="GO" id="GO:0008789">
    <property type="term" value="F:altronate dehydratase activity"/>
    <property type="evidence" value="ECO:0007669"/>
    <property type="project" value="UniProtKB-EC"/>
</dbReference>
<dbReference type="EC" id="4.2.1.7" evidence="4"/>
<sequence>MGDKTLLINQKDNIAITLTELDAGEFVEIDSQKIKVLSDIPLGHKIALKDINKGEQVIRYGYPIGNAKEDIKKGEWVHTHNLKTGLQGKLDYNYQPQLKNLECSGKIPEFLGYKRENKKVGIRNDIWIINTVGCINKVVEKLAFKAEQKYQSLIESGIIDSIHAFPHPYGCSQLGGDLKNTQKALAGLVNHPNAAAVLVVGLGCENNLIEDFKKYIGDYNNKRVKFLNLQDVEDDIKVAESLLDDLVVYAKDFKQEKIPVSKLKIGLKCGGSDSFSGVTANPLLGKISDKIAAYNGISILTEVPEMFGAEKILMNRAKDKATFYKLVKLINDFKDYFLSHDQEIYENPSPGNKEGGITTLEEKSLGCTQKGGTGTVNDVFFYGEQVEGKGLNLLESPGNDLVATTALTIAGAHLILFTTGRGTPFGGAVPTVKVSTNSRIYDQKRNWFDFNAGQLLEGKNMENLAEEFFDYIIKVASKQIKTKNEINDYREIAIFKDGVTL</sequence>
<dbReference type="Pfam" id="PF20629">
    <property type="entry name" value="GD_AH_C"/>
    <property type="match status" value="1"/>
</dbReference>
<keyword evidence="2 4" id="KW-0456">Lyase</keyword>
<dbReference type="Pfam" id="PF08666">
    <property type="entry name" value="SAF"/>
    <property type="match status" value="1"/>
</dbReference>
<dbReference type="OrthoDB" id="9804574at2"/>
<dbReference type="Gene3D" id="2.30.130.110">
    <property type="match status" value="1"/>
</dbReference>
<dbReference type="AlphaFoldDB" id="E4RPZ2"/>
<evidence type="ECO:0000313" key="5">
    <source>
        <dbReference type="Proteomes" id="UP000007434"/>
    </source>
</evidence>
<dbReference type="Pfam" id="PF04295">
    <property type="entry name" value="GD_AH_second"/>
    <property type="match status" value="1"/>
</dbReference>
<evidence type="ECO:0000256" key="2">
    <source>
        <dbReference type="ARBA" id="ARBA00023239"/>
    </source>
</evidence>
<dbReference type="SMART" id="SM00858">
    <property type="entry name" value="SAF"/>
    <property type="match status" value="1"/>
</dbReference>
<dbReference type="Proteomes" id="UP000007434">
    <property type="component" value="Chromosome"/>
</dbReference>
<dbReference type="eggNOG" id="COG2721">
    <property type="taxonomic scope" value="Bacteria"/>
</dbReference>
<keyword evidence="5" id="KW-1185">Reference proteome</keyword>
<evidence type="ECO:0000256" key="1">
    <source>
        <dbReference type="ARBA" id="ARBA00010986"/>
    </source>
</evidence>
<gene>
    <name evidence="4" type="ordered locus">Halsa_0913</name>
</gene>
<dbReference type="InterPro" id="IPR048332">
    <property type="entry name" value="GD_AH_C"/>
</dbReference>
<dbReference type="STRING" id="656519.Halsa_0913"/>
<dbReference type="InterPro" id="IPR052172">
    <property type="entry name" value="UxaA_altronate/galactarate_dh"/>
</dbReference>
<dbReference type="PANTHER" id="PTHR30536:SF5">
    <property type="entry name" value="ALTRONATE DEHYDRATASE"/>
    <property type="match status" value="1"/>
</dbReference>
<accession>E4RPZ2</accession>